<dbReference type="NCBIfam" id="TIGR02519">
    <property type="entry name" value="pilus_MshL"/>
    <property type="match status" value="1"/>
</dbReference>
<proteinExistence type="predicted"/>
<feature type="region of interest" description="Disordered" evidence="4">
    <location>
        <begin position="146"/>
        <end position="192"/>
    </location>
</feature>
<evidence type="ECO:0000259" key="5">
    <source>
        <dbReference type="SMART" id="SM00965"/>
    </source>
</evidence>
<dbReference type="Gene3D" id="3.30.1370.130">
    <property type="match status" value="1"/>
</dbReference>
<dbReference type="PRINTS" id="PR00811">
    <property type="entry name" value="BCTERIALGSPD"/>
</dbReference>
<reference evidence="6" key="1">
    <citation type="submission" date="2018-06" db="EMBL/GenBank/DDBJ databases">
        <authorList>
            <person name="Zhirakovskaya E."/>
        </authorList>
    </citation>
    <scope>NUCLEOTIDE SEQUENCE</scope>
</reference>
<evidence type="ECO:0000256" key="4">
    <source>
        <dbReference type="SAM" id="MobiDB-lite"/>
    </source>
</evidence>
<dbReference type="EMBL" id="UOFY01000021">
    <property type="protein sequence ID" value="VAX07867.1"/>
    <property type="molecule type" value="Genomic_DNA"/>
</dbReference>
<sequence length="552" mass="59584">MATIDEVFADTGNKESHSTDVPSLVSDKNIADALLPAINLDFPGNIVVDTEPRFDIKVNRAKVKQFFMGLVENTPYNMVVHPKVSGRITLDLKNVTVPEVMDVVRSIYGYDFEYTKIGYQVFPNTLSTRVFNVNYLDVKRKGKSQMRVSSGQVTESPNVGRGGSGGRRIGGSSGSASSNSNTRNRSLVSGSEIETSSESTFWTELQQTIDVLLGDKKGRSAVVSPQSGIVVVRGMPSELRIVEKFLRKTQDVIQRQVIIEAKIVEVELSDAFQAGINWSALKTTANSRYQLNQVGGGSIFGGSGVGSTAGNSGDLNPDALSQVTGSTTEALGGIFSLALNIGKDFSAFVELLQTQGDVQVLSSPKISTINNQKAVIKVGQDEFFITDVQSNTNIATGTSSTTSNVELTPFFSGVALDVIPQISDNNDIILHIHPSVSKVVEKIKDIGLSSTTSLSVPLALSTIRESDSIIRAKNGQVVVIGGLMQDGMKNEDASVPFLSELPLIGGLFKHVRKVKVKSELVILLKPIVVENNDQWVDSIHSSEKRINSIYDR</sequence>
<keyword evidence="1" id="KW-0813">Transport</keyword>
<dbReference type="InterPro" id="IPR004845">
    <property type="entry name" value="T2SS_GspD_CS"/>
</dbReference>
<dbReference type="SMART" id="SM00965">
    <property type="entry name" value="STN"/>
    <property type="match status" value="1"/>
</dbReference>
<accession>A0A3B1BT76</accession>
<dbReference type="AlphaFoldDB" id="A0A3B1BT76"/>
<dbReference type="PROSITE" id="PS00875">
    <property type="entry name" value="T2SP_D"/>
    <property type="match status" value="1"/>
</dbReference>
<dbReference type="GO" id="GO:0009297">
    <property type="term" value="P:pilus assembly"/>
    <property type="evidence" value="ECO:0007669"/>
    <property type="project" value="InterPro"/>
</dbReference>
<dbReference type="InterPro" id="IPR011662">
    <property type="entry name" value="Secretin/TonB_short_N"/>
</dbReference>
<dbReference type="InterPro" id="IPR001775">
    <property type="entry name" value="GspD/PilQ"/>
</dbReference>
<feature type="compositionally biased region" description="Gly residues" evidence="4">
    <location>
        <begin position="160"/>
        <end position="173"/>
    </location>
</feature>
<keyword evidence="2" id="KW-0472">Membrane</keyword>
<feature type="domain" description="Secretin/TonB short N-terminal" evidence="5">
    <location>
        <begin position="76"/>
        <end position="124"/>
    </location>
</feature>
<evidence type="ECO:0000256" key="1">
    <source>
        <dbReference type="ARBA" id="ARBA00022448"/>
    </source>
</evidence>
<gene>
    <name evidence="6" type="ORF">MNBD_GAMMA25-1129</name>
</gene>
<feature type="compositionally biased region" description="Polar residues" evidence="4">
    <location>
        <begin position="146"/>
        <end position="157"/>
    </location>
</feature>
<dbReference type="GO" id="GO:0009306">
    <property type="term" value="P:protein secretion"/>
    <property type="evidence" value="ECO:0007669"/>
    <property type="project" value="InterPro"/>
</dbReference>
<evidence type="ECO:0000313" key="6">
    <source>
        <dbReference type="EMBL" id="VAX07867.1"/>
    </source>
</evidence>
<dbReference type="PANTHER" id="PTHR30332">
    <property type="entry name" value="PROBABLE GENERAL SECRETION PATHWAY PROTEIN D"/>
    <property type="match status" value="1"/>
</dbReference>
<dbReference type="GO" id="GO:0015627">
    <property type="term" value="C:type II protein secretion system complex"/>
    <property type="evidence" value="ECO:0007669"/>
    <property type="project" value="TreeGrafter"/>
</dbReference>
<protein>
    <submittedName>
        <fullName evidence="6">MSHA biogenesis protein MshL</fullName>
    </submittedName>
</protein>
<evidence type="ECO:0000256" key="2">
    <source>
        <dbReference type="ARBA" id="ARBA00023136"/>
    </source>
</evidence>
<dbReference type="Pfam" id="PF07655">
    <property type="entry name" value="Secretin_N_2"/>
    <property type="match status" value="1"/>
</dbReference>
<dbReference type="InterPro" id="IPR011514">
    <property type="entry name" value="Secretin_N_2"/>
</dbReference>
<dbReference type="InterPro" id="IPR050810">
    <property type="entry name" value="Bact_Secretion_Sys_Channel"/>
</dbReference>
<dbReference type="PANTHER" id="PTHR30332:SF17">
    <property type="entry name" value="TYPE IV PILIATION SYSTEM PROTEIN DR_0774-RELATED"/>
    <property type="match status" value="1"/>
</dbReference>
<dbReference type="Pfam" id="PF00263">
    <property type="entry name" value="Secretin"/>
    <property type="match status" value="1"/>
</dbReference>
<name>A0A3B1BT76_9ZZZZ</name>
<dbReference type="InterPro" id="IPR004846">
    <property type="entry name" value="T2SS/T3SS_dom"/>
</dbReference>
<keyword evidence="3" id="KW-0998">Cell outer membrane</keyword>
<feature type="compositionally biased region" description="Low complexity" evidence="4">
    <location>
        <begin position="174"/>
        <end position="192"/>
    </location>
</feature>
<evidence type="ECO:0000256" key="3">
    <source>
        <dbReference type="ARBA" id="ARBA00023237"/>
    </source>
</evidence>
<dbReference type="InterPro" id="IPR013358">
    <property type="entry name" value="Pilus_biogenesis_MshL"/>
</dbReference>
<dbReference type="GO" id="GO:0019867">
    <property type="term" value="C:outer membrane"/>
    <property type="evidence" value="ECO:0007669"/>
    <property type="project" value="InterPro"/>
</dbReference>
<organism evidence="6">
    <name type="scientific">hydrothermal vent metagenome</name>
    <dbReference type="NCBI Taxonomy" id="652676"/>
    <lineage>
        <taxon>unclassified sequences</taxon>
        <taxon>metagenomes</taxon>
        <taxon>ecological metagenomes</taxon>
    </lineage>
</organism>